<gene>
    <name evidence="1" type="primary">cGlr2</name>
    <name evidence="1" type="synonym">CG30424</name>
    <name evidence="1" type="synonym">cGLR2</name>
    <name evidence="1" type="synonym">Dmel\CG30424</name>
    <name evidence="1" type="synonym">mdcds_18556</name>
    <name evidence="1" type="ORF">Dmel_CG30424</name>
</gene>
<name>A0ACA5W0V3_DROME</name>
<accession>A0ACA5W0V3</accession>
<reference evidence="1 2" key="4">
    <citation type="journal article" date="2002" name="Genome Biol.">
        <title>The transposable elements of the Drosophila melanogaster euchromatin: a genomics perspective.</title>
        <authorList>
            <person name="Kaminker J.S."/>
            <person name="Bergman C.M."/>
            <person name="Kronmiller B."/>
            <person name="Carlson J."/>
            <person name="Svirskas R."/>
            <person name="Patel S."/>
            <person name="Frise E."/>
            <person name="Wheeler D.A."/>
            <person name="Lewis S.E."/>
            <person name="Rubin G.M."/>
            <person name="Ashburner M."/>
            <person name="Celniker S.E."/>
        </authorList>
    </citation>
    <scope>NUCLEOTIDE SEQUENCE [LARGE SCALE GENOMIC DNA]</scope>
    <source>
        <strain evidence="2">Berkeley</strain>
    </source>
</reference>
<reference evidence="1 2" key="11">
    <citation type="journal article" date="2015" name="Genome Res.">
        <title>The Release 6 reference sequence of the Drosophila melanogaster genome.</title>
        <authorList>
            <person name="Hoskins R.A."/>
            <person name="Carlson J.W."/>
            <person name="Wan K.H."/>
            <person name="Park S."/>
            <person name="Mendez I."/>
            <person name="Galle S.E."/>
            <person name="Booth B.W."/>
            <person name="Pfeiffer B.D."/>
            <person name="George R.A."/>
            <person name="Svirskas R."/>
            <person name="Krzywinski M."/>
            <person name="Schein J."/>
            <person name="Accardo M.C."/>
            <person name="Damia E."/>
            <person name="Messina G."/>
            <person name="Mendez-Lago M."/>
            <person name="de Pablos B."/>
            <person name="Demakova O.V."/>
            <person name="Andreyeva E.N."/>
            <person name="Boldyreva L.V."/>
            <person name="Marra M."/>
            <person name="Carvalho A.B."/>
            <person name="Dimitri P."/>
            <person name="Villasante A."/>
            <person name="Zhimulev I.F."/>
            <person name="Rubin G.M."/>
            <person name="Karpen G.H."/>
            <person name="Celniker S.E."/>
        </authorList>
    </citation>
    <scope>NUCLEOTIDE SEQUENCE [LARGE SCALE GENOMIC DNA]</scope>
    <source>
        <strain evidence="2">Berkeley</strain>
    </source>
</reference>
<reference evidence="1 2" key="5">
    <citation type="journal article" date="2002" name="Genome Biol.">
        <title>Heterochromatic sequences in a Drosophila whole-genome shotgun assembly.</title>
        <authorList>
            <person name="Hoskins R.A."/>
            <person name="Smith C.D."/>
            <person name="Carlson J.W."/>
            <person name="Carvalho A.B."/>
            <person name="Halpern A."/>
            <person name="Kaminker J.S."/>
            <person name="Kennedy C."/>
            <person name="Mungall C.J."/>
            <person name="Sullivan B.A."/>
            <person name="Sutton G.G."/>
            <person name="Yasuhara J.C."/>
            <person name="Wakimoto B.T."/>
            <person name="Myers E.W."/>
            <person name="Celniker S.E."/>
            <person name="Rubin G.M."/>
            <person name="Karpen G.H."/>
        </authorList>
    </citation>
    <scope>NUCLEOTIDE SEQUENCE [LARGE SCALE GENOMIC DNA]</scope>
    <source>
        <strain evidence="2">Berkeley</strain>
    </source>
</reference>
<keyword evidence="1" id="KW-0548">Nucleotidyltransferase</keyword>
<evidence type="ECO:0000313" key="1">
    <source>
        <dbReference type="EMBL" id="AAM70802.1"/>
    </source>
</evidence>
<dbReference type="EMBL" id="AE013599">
    <property type="protein sequence ID" value="AAM70802.1"/>
    <property type="molecule type" value="Genomic_DNA"/>
</dbReference>
<keyword evidence="2" id="KW-1185">Reference proteome</keyword>
<reference evidence="1 2" key="10">
    <citation type="journal article" date="2015" name="G3 (Bethesda)">
        <title>Gene Model Annotations for Drosophila melanogaster: The Rule-Benders.</title>
        <authorList>
            <consortium name="FlyBase Consortium"/>
            <person name="Crosby M.A."/>
            <person name="Gramates L.S."/>
            <person name="Dos Santos G."/>
            <person name="Matthews B.B."/>
            <person name="St Pierre S.E."/>
            <person name="Zhou P."/>
            <person name="Schroeder A.J."/>
            <person name="Falls K."/>
            <person name="Emmert D.B."/>
            <person name="Russo S.M."/>
            <person name="Gelbart W.M."/>
            <person name="null"/>
        </authorList>
    </citation>
    <scope>NUCLEOTIDE SEQUENCE [LARGE SCALE GENOMIC DNA]</scope>
    <source>
        <strain evidence="2">Berkeley</strain>
    </source>
</reference>
<proteinExistence type="predicted"/>
<dbReference type="EC" id="2.7.7.86" evidence="1"/>
<keyword evidence="1" id="KW-0808">Transferase</keyword>
<dbReference type="Proteomes" id="UP000000803">
    <property type="component" value="Chromosome 2R"/>
</dbReference>
<reference evidence="1 2" key="1">
    <citation type="journal article" date="2000" name="Science">
        <title>The genome sequence of Drosophila melanogaster.</title>
        <authorList>
            <person name="Adams M.D."/>
            <person name="Celniker S.E."/>
            <person name="Holt R.A."/>
            <person name="Evans C.A."/>
            <person name="Gocayne J.D."/>
            <person name="Amanatides P.G."/>
            <person name="Scherer S.E."/>
            <person name="Li P.W."/>
            <person name="Hoskins R.A."/>
            <person name="Galle R.F."/>
            <person name="George R.A."/>
            <person name="Lewis S.E."/>
            <person name="Richards S."/>
            <person name="Ashburner M."/>
            <person name="Henderson S.N."/>
            <person name="Sutton G.G."/>
            <person name="Wortman J.R."/>
            <person name="Yandell M.D."/>
            <person name="Zhang Q."/>
            <person name="Chen L.X."/>
            <person name="Brandon R.C."/>
            <person name="Rogers Y.H."/>
            <person name="Blazej R.G."/>
            <person name="Champe M."/>
            <person name="Pfeiffer B.D."/>
            <person name="Wan K.H."/>
            <person name="Doyle C."/>
            <person name="Baxter E.G."/>
            <person name="Helt G."/>
            <person name="Nelson C.R."/>
            <person name="Gabor G.L."/>
            <person name="Abril J.F."/>
            <person name="Agbayani A."/>
            <person name="An H.J."/>
            <person name="Andrews-Pfannkoch C."/>
            <person name="Baldwin D."/>
            <person name="Ballew R.M."/>
            <person name="Basu A."/>
            <person name="Baxendale J."/>
            <person name="Bayraktaroglu L."/>
            <person name="Beasley E.M."/>
            <person name="Beeson K.Y."/>
            <person name="Benos P.V."/>
            <person name="Berman B.P."/>
            <person name="Bhandari D."/>
            <person name="Bolshakov S."/>
            <person name="Borkova D."/>
            <person name="Botchan M.R."/>
            <person name="Bouck J."/>
            <person name="Brokstein P."/>
            <person name="Brottier P."/>
            <person name="Burtis K.C."/>
            <person name="Busam D.A."/>
            <person name="Butler H."/>
            <person name="Cadieu E."/>
            <person name="Center A."/>
            <person name="Chandra I."/>
            <person name="Cherry J.M."/>
            <person name="Cawley S."/>
            <person name="Dahlke C."/>
            <person name="Davenport L.B."/>
            <person name="Davies P."/>
            <person name="de Pablos B."/>
            <person name="Delcher A."/>
            <person name="Deng Z."/>
            <person name="Mays A.D."/>
            <person name="Dew I."/>
            <person name="Dietz S.M."/>
            <person name="Dodson K."/>
            <person name="Doup L.E."/>
            <person name="Downes M."/>
            <person name="Dugan-Rocha S."/>
            <person name="Dunkov B.C."/>
            <person name="Dunn P."/>
            <person name="Durbin K.J."/>
            <person name="Evangelista C.C."/>
            <person name="Ferraz C."/>
            <person name="Ferriera S."/>
            <person name="Fleischmann W."/>
            <person name="Fosler C."/>
            <person name="Gabrielian A.E."/>
            <person name="Garg N.S."/>
            <person name="Gelbart W.M."/>
            <person name="Glasser K."/>
            <person name="Glodek A."/>
            <person name="Gong F."/>
            <person name="Gorrell J.H."/>
            <person name="Gu Z."/>
            <person name="Guan P."/>
            <person name="Harris M."/>
            <person name="Harris N.L."/>
            <person name="Harvey D."/>
            <person name="Heiman T.J."/>
            <person name="Hernandez J.R."/>
            <person name="Houck J."/>
            <person name="Hostin D."/>
            <person name="Houston K.A."/>
            <person name="Howland T.J."/>
            <person name="Wei M.H."/>
            <person name="Ibegwam C."/>
            <person name="Jalali M."/>
            <person name="Kalush F."/>
            <person name="Karpen G.H."/>
            <person name="Ke Z."/>
            <person name="Kennison J.A."/>
            <person name="Ketchum K.A."/>
            <person name="Kimmel B.E."/>
            <person name="Kodira C.D."/>
            <person name="Kraft C."/>
            <person name="Kravitz S."/>
            <person name="Kulp D."/>
            <person name="Lai Z."/>
            <person name="Lasko P."/>
            <person name="Lei Y."/>
            <person name="Levitsky A.A."/>
            <person name="Li J."/>
            <person name="Li Z."/>
            <person name="Liang Y."/>
            <person name="Lin X."/>
            <person name="Liu X."/>
            <person name="Mattei B."/>
            <person name="McIntosh T.C."/>
            <person name="McLeod M.P."/>
            <person name="McPherson D."/>
            <person name="Merkulov G."/>
            <person name="Milshina N.V."/>
            <person name="Mobarry C."/>
            <person name="Morris J."/>
            <person name="Moshrefi A."/>
            <person name="Mount S.M."/>
            <person name="Moy M."/>
            <person name="Murphy B."/>
            <person name="Murphy L."/>
            <person name="Muzny D.M."/>
            <person name="Nelson D.L."/>
            <person name="Nelson D.R."/>
            <person name="Nelson K.A."/>
            <person name="Nixon K."/>
            <person name="Nusskern D.R."/>
            <person name="Pacleb J.M."/>
            <person name="Palazzolo M."/>
            <person name="Pittman G.S."/>
            <person name="Pan S."/>
            <person name="Pollard J."/>
            <person name="Puri V."/>
            <person name="Reese M.G."/>
            <person name="Reinert K."/>
            <person name="Remington K."/>
            <person name="Saunders R.D."/>
            <person name="Scheeler F."/>
            <person name="Shen H."/>
            <person name="Shue B.C."/>
            <person name="Siden-Kiamos I."/>
            <person name="Simpson M."/>
            <person name="Skupski M.P."/>
            <person name="Smith T."/>
            <person name="Spier E."/>
            <person name="Spradling A.C."/>
            <person name="Stapleton M."/>
            <person name="Strong R."/>
            <person name="Sun E."/>
            <person name="Svirskas R."/>
            <person name="Tector C."/>
            <person name="Turner R."/>
            <person name="Venter E."/>
            <person name="Wang A.H."/>
            <person name="Wang X."/>
            <person name="Wang Z.Y."/>
            <person name="Wassarman D.A."/>
            <person name="Weinstock G.M."/>
            <person name="Weissenbach J."/>
            <person name="Williams S.M."/>
            <person name="WoodageT"/>
            <person name="Worley K.C."/>
            <person name="Wu D."/>
            <person name="Yang S."/>
            <person name="Yao Q.A."/>
            <person name="Ye J."/>
            <person name="Yeh R.F."/>
            <person name="Zaveri J.S."/>
            <person name="Zhan M."/>
            <person name="Zhang G."/>
            <person name="Zhao Q."/>
            <person name="Zheng L."/>
            <person name="Zheng X.H."/>
            <person name="Zhong F.N."/>
            <person name="Zhong W."/>
            <person name="Zhou X."/>
            <person name="Zhu S."/>
            <person name="Zhu X."/>
            <person name="Smith H.O."/>
            <person name="Gibbs R.A."/>
            <person name="Myers E.W."/>
            <person name="Rubin G.M."/>
            <person name="Venter J.C."/>
        </authorList>
    </citation>
    <scope>NUCLEOTIDE SEQUENCE [LARGE SCALE GENOMIC DNA]</scope>
    <source>
        <strain evidence="2">Berkeley</strain>
    </source>
</reference>
<reference evidence="1 2" key="3">
    <citation type="journal article" date="2002" name="Genome Biol.">
        <title>Annotation of the Drosophila melanogaster euchromatic genome: a systematic review.</title>
        <authorList>
            <person name="Misra S."/>
            <person name="Crosby M.A."/>
            <person name="Mungall C.J."/>
            <person name="Matthews B.B."/>
            <person name="Campbell K.S."/>
            <person name="Hradecky P."/>
            <person name="Huang Y."/>
            <person name="Kaminker J.S."/>
            <person name="Millburn G.H."/>
            <person name="Prochnik S.E."/>
            <person name="Smith C.D."/>
            <person name="Tupy J.L."/>
            <person name="Whitfied E.J."/>
            <person name="Bayraktaroglu L."/>
            <person name="Berman B.P."/>
            <person name="Bettencourt B.R."/>
            <person name="Celniker S.E."/>
            <person name="de Grey A.D."/>
            <person name="Drysdale R.A."/>
            <person name="Harris N.L."/>
            <person name="Richter J."/>
            <person name="Russo S."/>
            <person name="Schroeder A.J."/>
            <person name="Shu S.Q."/>
            <person name="Stapleton M."/>
            <person name="Yamada C."/>
            <person name="Ashburner M."/>
            <person name="Gelbart W.M."/>
            <person name="Rubin G.M."/>
            <person name="Lewis S.E."/>
        </authorList>
    </citation>
    <scope>GENOME REANNOTATION</scope>
    <source>
        <strain evidence="2">Berkeley</strain>
    </source>
</reference>
<reference evidence="1 2" key="6">
    <citation type="journal article" date="2005" name="PLoS Comput. Biol.">
        <title>Combined evidence annotation of transposable elements in genome sequences.</title>
        <authorList>
            <person name="Quesneville H."/>
            <person name="Bergman C.M."/>
            <person name="Andrieu O."/>
            <person name="Autard D."/>
            <person name="Nouaud D."/>
            <person name="Ashburner M."/>
            <person name="Anxolabehere D."/>
        </authorList>
    </citation>
    <scope>NUCLEOTIDE SEQUENCE [LARGE SCALE GENOMIC DNA]</scope>
    <source>
        <strain evidence="2">Berkeley</strain>
    </source>
</reference>
<reference evidence="1 2" key="7">
    <citation type="journal article" date="2007" name="Science">
        <title>The Release 5.1 annotation of Drosophila melanogaster heterochromatin.</title>
        <authorList>
            <person name="Smith C.D."/>
            <person name="Shu S."/>
            <person name="Mungall C.J."/>
            <person name="Karpen G.H."/>
        </authorList>
    </citation>
    <scope>NUCLEOTIDE SEQUENCE [LARGE SCALE GENOMIC DNA]</scope>
    <source>
        <strain evidence="2">Berkeley</strain>
    </source>
</reference>
<reference evidence="1 2" key="9">
    <citation type="journal article" date="2015" name="G3 (Bethesda)">
        <title>Gene Model Annotations for Drosophila melanogaster: Impact of High-Throughput Data.</title>
        <authorList>
            <consortium name="FlyBase Consortium"/>
            <person name="Matthews B.B."/>
            <person name="Dos Santos G."/>
            <person name="Crosby M.A."/>
            <person name="Emmert D.B."/>
            <person name="St Pierre S.E."/>
            <person name="Gramates L.S."/>
            <person name="Zhou P."/>
            <person name="Schroeder A.J."/>
            <person name="Falls K."/>
            <person name="Strelets V."/>
            <person name="Russo S.M."/>
            <person name="Gelbart W.M."/>
            <person name="null"/>
        </authorList>
    </citation>
    <scope>NUCLEOTIDE SEQUENCE [LARGE SCALE GENOMIC DNA]</scope>
    <source>
        <strain evidence="2">Berkeley</strain>
    </source>
</reference>
<evidence type="ECO:0000313" key="2">
    <source>
        <dbReference type="Proteomes" id="UP000000803"/>
    </source>
</evidence>
<sequence>MKESRNLENFVEKKLYECKKKYVDIPKDEGQRYGKHYEALTSKIFEILRKENPELDIIIAEFSLEGSVGDMLKIAKPNEFDLVFKLKFPYYKSIAVTRDPKIPGNVLLDMTRVLELLKDDPREDFQRIRELIQGRLVDAQNFFVVDRLRSWLQSLFSQALNRISYRVELVAGVVSHLKYRTCGPAHTIYVYGDYEYSVDYVPAICLAAEQNVLPTKQLECFKRANTSYWEAIPKPLKPLTETSMISFRSSFYAVEKILLQDVHENCRNAIRFMKKFRDVKTNLGNCKSYYIKTLFLWKIIQEPESYWLNPLSFILADMFDDLAENLRRGVITFFWDPELNMIDALTRDQVWEMYLCVQRIPRDLRGAEISRNKWSFFVLREFSHKKERNVNLKCSSRRKRNVIKGLKTTSICKLRNARTNGTWTAGLWTRPGHAYRGPSETVSTWDTVKDAAWSEGIVE</sequence>
<reference evidence="1 2" key="2">
    <citation type="journal article" date="2002" name="Genome Biol.">
        <title>Finishing a whole-genome shotgun: release 3 of the Drosophila melanogaster euchromatic genome sequence.</title>
        <authorList>
            <person name="Celniker S.E."/>
            <person name="Wheeler D.A."/>
            <person name="Kronmiller B."/>
            <person name="Carlson J.W."/>
            <person name="Halpern A."/>
            <person name="Patel S."/>
            <person name="Adams M."/>
            <person name="Champe M."/>
            <person name="Dugan S.P."/>
            <person name="Frise E."/>
            <person name="Hodgson A."/>
            <person name="George R.A."/>
            <person name="Hoskins R.A."/>
            <person name="Laverty T."/>
            <person name="Muzny D.M."/>
            <person name="Nelson C.R."/>
            <person name="Pacleb J.M."/>
            <person name="Park S."/>
            <person name="Pfeiffer B.D."/>
            <person name="Richards S."/>
            <person name="Sodergren E.J."/>
            <person name="Svirskas R."/>
            <person name="Tabor P.E."/>
            <person name="Wan K."/>
            <person name="Stapleton M."/>
            <person name="Sutton G.G."/>
            <person name="Venter C."/>
            <person name="Weinstock G."/>
            <person name="Scherer S.E."/>
            <person name="Myers E.W."/>
            <person name="Gibbs R.A."/>
            <person name="Rubin G.M."/>
        </authorList>
    </citation>
    <scope>NUCLEOTIDE SEQUENCE [LARGE SCALE GENOMIC DNA]</scope>
    <source>
        <strain evidence="2">Berkeley</strain>
    </source>
</reference>
<organism evidence="1 2">
    <name type="scientific">Drosophila melanogaster</name>
    <name type="common">Fruit fly</name>
    <dbReference type="NCBI Taxonomy" id="7227"/>
    <lineage>
        <taxon>Eukaryota</taxon>
        <taxon>Metazoa</taxon>
        <taxon>Ecdysozoa</taxon>
        <taxon>Arthropoda</taxon>
        <taxon>Hexapoda</taxon>
        <taxon>Insecta</taxon>
        <taxon>Pterygota</taxon>
        <taxon>Neoptera</taxon>
        <taxon>Endopterygota</taxon>
        <taxon>Diptera</taxon>
        <taxon>Brachycera</taxon>
        <taxon>Muscomorpha</taxon>
        <taxon>Ephydroidea</taxon>
        <taxon>Drosophilidae</taxon>
        <taxon>Drosophila</taxon>
        <taxon>Sophophora</taxon>
    </lineage>
</organism>
<protein>
    <submittedName>
        <fullName evidence="1">CGAS-like receptor 2, isoform F</fullName>
        <ecNumber evidence="1">2.7.7.86</ecNumber>
    </submittedName>
</protein>
<reference evidence="1 2" key="8">
    <citation type="journal article" date="2007" name="Science">
        <title>Sequence finishing and mapping of Drosophila melanogaster heterochromatin.</title>
        <authorList>
            <person name="Hoskins R.A."/>
            <person name="Carlson J.W."/>
            <person name="Kennedy C."/>
            <person name="Acevedo D."/>
            <person name="Evans-Holm M."/>
            <person name="Frise E."/>
            <person name="Wan K.H."/>
            <person name="Park S."/>
            <person name="Mendez-Lago M."/>
            <person name="Rossi F."/>
            <person name="Villasante A."/>
            <person name="Dimitri P."/>
            <person name="Karpen G.H."/>
            <person name="Celniker S.E."/>
        </authorList>
    </citation>
    <scope>NUCLEOTIDE SEQUENCE [LARGE SCALE GENOMIC DNA]</scope>
    <source>
        <strain evidence="2">Berkeley</strain>
    </source>
</reference>